<evidence type="ECO:0000313" key="2">
    <source>
        <dbReference type="Proteomes" id="UP001234202"/>
    </source>
</evidence>
<dbReference type="Proteomes" id="UP001234202">
    <property type="component" value="Unassembled WGS sequence"/>
</dbReference>
<reference evidence="1" key="1">
    <citation type="submission" date="2023-04" db="EMBL/GenBank/DDBJ databases">
        <title>Draft Genome sequencing of Naganishia species isolated from polar environments using Oxford Nanopore Technology.</title>
        <authorList>
            <person name="Leo P."/>
            <person name="Venkateswaran K."/>
        </authorList>
    </citation>
    <scope>NUCLEOTIDE SEQUENCE</scope>
    <source>
        <strain evidence="1">DBVPG 5303</strain>
    </source>
</reference>
<evidence type="ECO:0000313" key="1">
    <source>
        <dbReference type="EMBL" id="KAJ9126486.1"/>
    </source>
</evidence>
<name>A0ACC2XS74_9TREE</name>
<comment type="caution">
    <text evidence="1">The sequence shown here is derived from an EMBL/GenBank/DDBJ whole genome shotgun (WGS) entry which is preliminary data.</text>
</comment>
<organism evidence="1 2">
    <name type="scientific">Naganishia onofrii</name>
    <dbReference type="NCBI Taxonomy" id="1851511"/>
    <lineage>
        <taxon>Eukaryota</taxon>
        <taxon>Fungi</taxon>
        <taxon>Dikarya</taxon>
        <taxon>Basidiomycota</taxon>
        <taxon>Agaricomycotina</taxon>
        <taxon>Tremellomycetes</taxon>
        <taxon>Filobasidiales</taxon>
        <taxon>Filobasidiaceae</taxon>
        <taxon>Naganishia</taxon>
    </lineage>
</organism>
<protein>
    <submittedName>
        <fullName evidence="1">Uncharacterized protein</fullName>
    </submittedName>
</protein>
<sequence length="1002" mass="105236">MQPQTATAATYVSPRSANALISDLRPTTISPPALQHLNLVLDELLEALVEAADSIDPKDIKVKGVPKVFADVVVTGSAPGTPHRSPAKESFRDRTISTTNAASPISNKTTSAGAGKTRVRTSSSMYFRAISSSLQVTKYAASLALGREAVNEAQLELKAWKDGGGGGGRHSANSEQRGFMRDPRGLRRTSSEVQEGNAQSGNAVSFPVAEAVETLGNSESPDPSAWESVIDAWIKAGGSEEEDVLNPAGLYLTAIIEYVFPTFRYSLSPANPPTFSRRHISERILSGIGKVVARATSSTTAGMYDLYTALCEDEGLWGFFRRLSGTLFPSLSQELDQRRYLLHLLLVPVVVKTTIEELLQITPASTTYNLGRTTTRSSYGGSSLHLPAGRTSFDHGASGAGGMVSTPSGGIRGPSIDFSTPPRPSSTVQQQQQRKLSSSGGSRTGRMSFDSPRPSIAGLLGRRRSSAVLQQTASLFGGQQNPALGSGRGRMSISLDNGGADARLALAGGGGEDEFDALVATAQTVRVTLTPSRLKTFPSASREVDSSPVGGVKRAAEERASSSSSSLAPVSVPFPAGMDTPKRSLHANDGRDVPDLKGRGSISTTRTELGTGADGTGVEKGISSLPSTGQGAVKSEGQGMLARDESRMGKESPMTTETLKEVLQSDPPPWASPSPAPKLAAKEDMPVHSALPVLGKPMRMEPRIEVTPQSARIRENSTPFAESRTSEFSELADFLMNTPPPPQALSLSEGSGSHRGSGSLLATEANKRDSSLAENTGRLKSLVSRVTWNKSPQKNGGIGNSGSMADIASLERNGSASSPSKLGRKSDTTAGNGKSYPGTGGAPSPSYGLFSSRDRHIVDEYIGPSTVGADGTQQRDRDGGLFRSMVEVGSLPGTAGSTEESSILAPDTESHGSINPEFYAPHTAPHNGNGTSIPLGHSPPIIMTGQSQNPEVKKIPNGNDKGPSQLIPLVDVLQLQQGMAQAKSASECQTLVDELLRRYGVA</sequence>
<keyword evidence="2" id="KW-1185">Reference proteome</keyword>
<gene>
    <name evidence="1" type="ORF">QFC24_002229</name>
</gene>
<dbReference type="EMBL" id="JASBWV010000005">
    <property type="protein sequence ID" value="KAJ9126486.1"/>
    <property type="molecule type" value="Genomic_DNA"/>
</dbReference>
<accession>A0ACC2XS74</accession>
<proteinExistence type="predicted"/>